<name>A0A9P0MJN7_ACAOB</name>
<dbReference type="AlphaFoldDB" id="A0A9P0MJN7"/>
<reference evidence="2" key="1">
    <citation type="submission" date="2022-03" db="EMBL/GenBank/DDBJ databases">
        <authorList>
            <person name="Sayadi A."/>
        </authorList>
    </citation>
    <scope>NUCLEOTIDE SEQUENCE</scope>
</reference>
<dbReference type="EMBL" id="CAKOFQ010008385">
    <property type="protein sequence ID" value="CAH2013880.1"/>
    <property type="molecule type" value="Genomic_DNA"/>
</dbReference>
<accession>A0A9P0MJN7</accession>
<dbReference type="Proteomes" id="UP001152888">
    <property type="component" value="Unassembled WGS sequence"/>
</dbReference>
<evidence type="ECO:0000313" key="2">
    <source>
        <dbReference type="EMBL" id="CAH2013880.1"/>
    </source>
</evidence>
<protein>
    <submittedName>
        <fullName evidence="2">Uncharacterized protein</fullName>
    </submittedName>
</protein>
<evidence type="ECO:0000313" key="3">
    <source>
        <dbReference type="Proteomes" id="UP001152888"/>
    </source>
</evidence>
<gene>
    <name evidence="2" type="ORF">ACAOBT_LOCUS33726</name>
</gene>
<keyword evidence="3" id="KW-1185">Reference proteome</keyword>
<feature type="region of interest" description="Disordered" evidence="1">
    <location>
        <begin position="1"/>
        <end position="25"/>
    </location>
</feature>
<comment type="caution">
    <text evidence="2">The sequence shown here is derived from an EMBL/GenBank/DDBJ whole genome shotgun (WGS) entry which is preliminary data.</text>
</comment>
<evidence type="ECO:0000256" key="1">
    <source>
        <dbReference type="SAM" id="MobiDB-lite"/>
    </source>
</evidence>
<organism evidence="2 3">
    <name type="scientific">Acanthoscelides obtectus</name>
    <name type="common">Bean weevil</name>
    <name type="synonym">Bruchus obtectus</name>
    <dbReference type="NCBI Taxonomy" id="200917"/>
    <lineage>
        <taxon>Eukaryota</taxon>
        <taxon>Metazoa</taxon>
        <taxon>Ecdysozoa</taxon>
        <taxon>Arthropoda</taxon>
        <taxon>Hexapoda</taxon>
        <taxon>Insecta</taxon>
        <taxon>Pterygota</taxon>
        <taxon>Neoptera</taxon>
        <taxon>Endopterygota</taxon>
        <taxon>Coleoptera</taxon>
        <taxon>Polyphaga</taxon>
        <taxon>Cucujiformia</taxon>
        <taxon>Chrysomeloidea</taxon>
        <taxon>Chrysomelidae</taxon>
        <taxon>Bruchinae</taxon>
        <taxon>Bruchini</taxon>
        <taxon>Acanthoscelides</taxon>
    </lineage>
</organism>
<proteinExistence type="predicted"/>
<sequence length="63" mass="6997">MEDQGGSAEKQESHSNGEEEEENGTFYFGLTMQMIEKQIKLMIELQQSLGSRVKVPVQLPPGG</sequence>